<evidence type="ECO:0000313" key="2">
    <source>
        <dbReference type="Proteomes" id="UP000289738"/>
    </source>
</evidence>
<reference evidence="1 2" key="1">
    <citation type="submission" date="2019-01" db="EMBL/GenBank/DDBJ databases">
        <title>Sequencing of cultivated peanut Arachis hypogaea provides insights into genome evolution and oil improvement.</title>
        <authorList>
            <person name="Chen X."/>
        </authorList>
    </citation>
    <scope>NUCLEOTIDE SEQUENCE [LARGE SCALE GENOMIC DNA]</scope>
    <source>
        <strain evidence="2">cv. Fuhuasheng</strain>
        <tissue evidence="1">Leaves</tissue>
    </source>
</reference>
<dbReference type="AlphaFoldDB" id="A0A445CWP9"/>
<dbReference type="STRING" id="3818.A0A445CWP9"/>
<keyword evidence="2" id="KW-1185">Reference proteome</keyword>
<dbReference type="Proteomes" id="UP000289738">
    <property type="component" value="Chromosome A06"/>
</dbReference>
<accession>A0A445CWP9</accession>
<dbReference type="EMBL" id="SDMP01000006">
    <property type="protein sequence ID" value="RYR55304.1"/>
    <property type="molecule type" value="Genomic_DNA"/>
</dbReference>
<name>A0A445CWP9_ARAHY</name>
<evidence type="ECO:0008006" key="3">
    <source>
        <dbReference type="Google" id="ProtNLM"/>
    </source>
</evidence>
<comment type="caution">
    <text evidence="1">The sequence shown here is derived from an EMBL/GenBank/DDBJ whole genome shotgun (WGS) entry which is preliminary data.</text>
</comment>
<evidence type="ECO:0000313" key="1">
    <source>
        <dbReference type="EMBL" id="RYR55304.1"/>
    </source>
</evidence>
<proteinExistence type="predicted"/>
<protein>
    <recommendedName>
        <fullName evidence="3">Major facilitator superfamily (MFS) profile domain-containing protein</fullName>
    </recommendedName>
</protein>
<gene>
    <name evidence="1" type="ORF">Ahy_A06g030539</name>
</gene>
<organism evidence="1 2">
    <name type="scientific">Arachis hypogaea</name>
    <name type="common">Peanut</name>
    <dbReference type="NCBI Taxonomy" id="3818"/>
    <lineage>
        <taxon>Eukaryota</taxon>
        <taxon>Viridiplantae</taxon>
        <taxon>Streptophyta</taxon>
        <taxon>Embryophyta</taxon>
        <taxon>Tracheophyta</taxon>
        <taxon>Spermatophyta</taxon>
        <taxon>Magnoliopsida</taxon>
        <taxon>eudicotyledons</taxon>
        <taxon>Gunneridae</taxon>
        <taxon>Pentapetalae</taxon>
        <taxon>rosids</taxon>
        <taxon>fabids</taxon>
        <taxon>Fabales</taxon>
        <taxon>Fabaceae</taxon>
        <taxon>Papilionoideae</taxon>
        <taxon>50 kb inversion clade</taxon>
        <taxon>dalbergioids sensu lato</taxon>
        <taxon>Dalbergieae</taxon>
        <taxon>Pterocarpus clade</taxon>
        <taxon>Arachis</taxon>
    </lineage>
</organism>
<sequence length="79" mass="8941">MVVAGAIIGGAVGGWMNDRLGRKISILGADIIFFSWHNSHGHCPCSLGPHCWNNFGWFWSWHNFHDFLSLHLRSLPNCH</sequence>